<keyword evidence="5 7" id="KW-1133">Transmembrane helix</keyword>
<sequence>MPSADATRGRKPPSPRSIAGWLCGTRHMPSPSAKSTEPPTDRKGCIAMTLGEISSPATVGTLVAPARPRAGAERSVTYRRARSLLGVGMWGAAAVLVMVSVFEAAKALFGVSDVTMPHSWSIVSAFADTTPSGQIRAAALAENIAVTLQQSIVGVALGISVGAVLGLVTARSEFISRTLTPVLVATQTLPLVAIVPALIILLGDGWFSRAVIASLLAFFPVYVAVARALGDIGADRRQLFAAAGFSRGRTLLSLDLPVLTLAVTSTVRTATALAVTGSIVAELPSGSDRGIAATMLTAASYYLTDPEALWCSALVAMAGGVALVFVLSAIASYTTRTMLRMPADGKTGQ</sequence>
<evidence type="ECO:0000256" key="1">
    <source>
        <dbReference type="ARBA" id="ARBA00004651"/>
    </source>
</evidence>
<dbReference type="GO" id="GO:0055085">
    <property type="term" value="P:transmembrane transport"/>
    <property type="evidence" value="ECO:0007669"/>
    <property type="project" value="InterPro"/>
</dbReference>
<dbReference type="AlphaFoldDB" id="A0AAD0KCD1"/>
<feature type="domain" description="ABC transmembrane type-1" evidence="9">
    <location>
        <begin position="144"/>
        <end position="331"/>
    </location>
</feature>
<dbReference type="PANTHER" id="PTHR30151">
    <property type="entry name" value="ALKANE SULFONATE ABC TRANSPORTER-RELATED, MEMBRANE SUBUNIT"/>
    <property type="match status" value="1"/>
</dbReference>
<dbReference type="InterPro" id="IPR000515">
    <property type="entry name" value="MetI-like"/>
</dbReference>
<proteinExistence type="inferred from homology"/>
<evidence type="ECO:0000256" key="2">
    <source>
        <dbReference type="ARBA" id="ARBA00022448"/>
    </source>
</evidence>
<name>A0AAD0KCD1_9ACTN</name>
<feature type="transmembrane region" description="Helical" evidence="7">
    <location>
        <begin position="84"/>
        <end position="102"/>
    </location>
</feature>
<dbReference type="PANTHER" id="PTHR30151:SF41">
    <property type="entry name" value="ABC TRANSPORTER PERMEASE PROTEIN"/>
    <property type="match status" value="1"/>
</dbReference>
<dbReference type="PROSITE" id="PS50928">
    <property type="entry name" value="ABC_TM1"/>
    <property type="match status" value="1"/>
</dbReference>
<evidence type="ECO:0000259" key="9">
    <source>
        <dbReference type="PROSITE" id="PS50928"/>
    </source>
</evidence>
<feature type="transmembrane region" description="Helical" evidence="7">
    <location>
        <begin position="307"/>
        <end position="331"/>
    </location>
</feature>
<evidence type="ECO:0000313" key="11">
    <source>
        <dbReference type="Proteomes" id="UP000247118"/>
    </source>
</evidence>
<feature type="transmembrane region" description="Helical" evidence="7">
    <location>
        <begin position="209"/>
        <end position="230"/>
    </location>
</feature>
<evidence type="ECO:0000256" key="7">
    <source>
        <dbReference type="RuleBase" id="RU363032"/>
    </source>
</evidence>
<evidence type="ECO:0000256" key="8">
    <source>
        <dbReference type="SAM" id="MobiDB-lite"/>
    </source>
</evidence>
<gene>
    <name evidence="10" type="ORF">DLJ61_21590</name>
</gene>
<organism evidence="10 11">
    <name type="scientific">Gordonia terrae</name>
    <dbReference type="NCBI Taxonomy" id="2055"/>
    <lineage>
        <taxon>Bacteria</taxon>
        <taxon>Bacillati</taxon>
        <taxon>Actinomycetota</taxon>
        <taxon>Actinomycetes</taxon>
        <taxon>Mycobacteriales</taxon>
        <taxon>Gordoniaceae</taxon>
        <taxon>Gordonia</taxon>
    </lineage>
</organism>
<feature type="transmembrane region" description="Helical" evidence="7">
    <location>
        <begin position="251"/>
        <end position="275"/>
    </location>
</feature>
<evidence type="ECO:0000313" key="10">
    <source>
        <dbReference type="EMBL" id="AWO85768.1"/>
    </source>
</evidence>
<dbReference type="EMBL" id="CP029604">
    <property type="protein sequence ID" value="AWO85768.1"/>
    <property type="molecule type" value="Genomic_DNA"/>
</dbReference>
<feature type="transmembrane region" description="Helical" evidence="7">
    <location>
        <begin position="152"/>
        <end position="170"/>
    </location>
</feature>
<evidence type="ECO:0000256" key="5">
    <source>
        <dbReference type="ARBA" id="ARBA00022989"/>
    </source>
</evidence>
<dbReference type="Pfam" id="PF00528">
    <property type="entry name" value="BPD_transp_1"/>
    <property type="match status" value="1"/>
</dbReference>
<keyword evidence="2 7" id="KW-0813">Transport</keyword>
<accession>A0AAD0KCD1</accession>
<keyword evidence="3" id="KW-1003">Cell membrane</keyword>
<dbReference type="GO" id="GO:0005886">
    <property type="term" value="C:plasma membrane"/>
    <property type="evidence" value="ECO:0007669"/>
    <property type="project" value="UniProtKB-SubCell"/>
</dbReference>
<evidence type="ECO:0000256" key="3">
    <source>
        <dbReference type="ARBA" id="ARBA00022475"/>
    </source>
</evidence>
<dbReference type="SUPFAM" id="SSF161098">
    <property type="entry name" value="MetI-like"/>
    <property type="match status" value="1"/>
</dbReference>
<keyword evidence="4 7" id="KW-0812">Transmembrane</keyword>
<feature type="transmembrane region" description="Helical" evidence="7">
    <location>
        <begin position="182"/>
        <end position="203"/>
    </location>
</feature>
<dbReference type="InterPro" id="IPR035906">
    <property type="entry name" value="MetI-like_sf"/>
</dbReference>
<feature type="region of interest" description="Disordered" evidence="8">
    <location>
        <begin position="1"/>
        <end position="41"/>
    </location>
</feature>
<dbReference type="Gene3D" id="1.10.3720.10">
    <property type="entry name" value="MetI-like"/>
    <property type="match status" value="1"/>
</dbReference>
<keyword evidence="6 7" id="KW-0472">Membrane</keyword>
<reference evidence="10 11" key="1">
    <citation type="submission" date="2018-05" db="EMBL/GenBank/DDBJ databases">
        <title>Complete genome sequence of Gordonia terrae NRRL B-16283.</title>
        <authorList>
            <person name="Garlena R.A."/>
            <person name="Russell D.A."/>
            <person name="Hatfull G.F."/>
        </authorList>
    </citation>
    <scope>NUCLEOTIDE SEQUENCE [LARGE SCALE GENOMIC DNA]</scope>
    <source>
        <strain evidence="10 11">NRRL B-16283</strain>
    </source>
</reference>
<comment type="similarity">
    <text evidence="7">Belongs to the binding-protein-dependent transport system permease family.</text>
</comment>
<comment type="subcellular location">
    <subcellularLocation>
        <location evidence="1 7">Cell membrane</location>
        <topology evidence="1 7">Multi-pass membrane protein</topology>
    </subcellularLocation>
</comment>
<evidence type="ECO:0000256" key="6">
    <source>
        <dbReference type="ARBA" id="ARBA00023136"/>
    </source>
</evidence>
<dbReference type="Proteomes" id="UP000247118">
    <property type="component" value="Chromosome"/>
</dbReference>
<protein>
    <recommendedName>
        <fullName evidence="9">ABC transmembrane type-1 domain-containing protein</fullName>
    </recommendedName>
</protein>
<evidence type="ECO:0000256" key="4">
    <source>
        <dbReference type="ARBA" id="ARBA00022692"/>
    </source>
</evidence>